<evidence type="ECO:0000256" key="9">
    <source>
        <dbReference type="ARBA" id="ARBA00023237"/>
    </source>
</evidence>
<evidence type="ECO:0000259" key="14">
    <source>
        <dbReference type="Pfam" id="PF07715"/>
    </source>
</evidence>
<dbReference type="GO" id="GO:0044718">
    <property type="term" value="P:siderophore transmembrane transport"/>
    <property type="evidence" value="ECO:0007669"/>
    <property type="project" value="TreeGrafter"/>
</dbReference>
<dbReference type="InterPro" id="IPR012910">
    <property type="entry name" value="Plug_dom"/>
</dbReference>
<evidence type="ECO:0000256" key="1">
    <source>
        <dbReference type="ARBA" id="ARBA00004571"/>
    </source>
</evidence>
<dbReference type="Proteomes" id="UP000470384">
    <property type="component" value="Unassembled WGS sequence"/>
</dbReference>
<dbReference type="AlphaFoldDB" id="A0A845QAL6"/>
<feature type="chain" id="PRO_5032800174" evidence="12">
    <location>
        <begin position="42"/>
        <end position="732"/>
    </location>
</feature>
<dbReference type="GO" id="GO:0009279">
    <property type="term" value="C:cell outer membrane"/>
    <property type="evidence" value="ECO:0007669"/>
    <property type="project" value="UniProtKB-SubCell"/>
</dbReference>
<dbReference type="RefSeq" id="WP_160587292.1">
    <property type="nucleotide sequence ID" value="NZ_BMHN01000001.1"/>
</dbReference>
<keyword evidence="16" id="KW-1185">Reference proteome</keyword>
<sequence>MALTQTDRAGRSLRTMMRSGTSLSGAGAVALALLLPATALAADAEEASVNAAPISVTATRTPMEAFSVPGQVTVKGAQEIEDEIPASLDDLFDDIPGVSSFGGPRRTGEVPTIRGFSGPDVIVTLDGSRQNFVSGHDGRVFIDPAFIGEAEIVRGSSSALYGSGGTGGVIALRTLTAEDLLRDGDTIGGRVGLSYRTGNDEFAQRLIGAWKPNDMTDISGGVVRRRSDDVRLGNDVKLDSEDDILSGFLRGTFRTETGAGIKLGWNRFHNDAKEPNNGQALTGNIAEKEIDSETFNVGFFFNPENNPLLDAKVDVYRSKNAVDETDETGTNAGVLQERTVETFGFNADNTSRFAIGEAVDVALTAGMDYYREEAEGALGGGARSGVVSGDQEFYGFFVQSAFSFYDVLGLEGSEFTLTPGVRYDRFTSKIAAGGSQGDNQLSPKVSARFAPVEWGFVYGSYAEAFRAPRLDELFPTGTHFPVIVGGAPVGFNTFIPNTTLEAQSTDTWEIGAGIEFDDVIDDGDIFQAKLGYYSTEGENFLSTEVIQTADTTNPQFFPAPFLVPGFTCRAFVSITVDPTGCGGTTQIVNIPKAELDGVELEATYDAPRFRVKLAGATMDTKNKQTGDPIGIEQPDQVTADLRLKLPEVDSYVGWQATFADDHDGGSVTTNDRDSYQLHEVYARWRAQEGALAGFSIGVTAENLFDEEYQRVASDTLEEGRSVLVDVSYTMSW</sequence>
<dbReference type="PANTHER" id="PTHR30069">
    <property type="entry name" value="TONB-DEPENDENT OUTER MEMBRANE RECEPTOR"/>
    <property type="match status" value="1"/>
</dbReference>
<comment type="similarity">
    <text evidence="2 10 11">Belongs to the TonB-dependent receptor family.</text>
</comment>
<name>A0A845QAL6_9HYPH</name>
<feature type="domain" description="TonB-dependent receptor-like beta-barrel" evidence="13">
    <location>
        <begin position="242"/>
        <end position="703"/>
    </location>
</feature>
<dbReference type="Gene3D" id="2.40.170.20">
    <property type="entry name" value="TonB-dependent receptor, beta-barrel domain"/>
    <property type="match status" value="1"/>
</dbReference>
<comment type="caution">
    <text evidence="15">The sequence shown here is derived from an EMBL/GenBank/DDBJ whole genome shotgun (WGS) entry which is preliminary data.</text>
</comment>
<evidence type="ECO:0000256" key="5">
    <source>
        <dbReference type="ARBA" id="ARBA00022692"/>
    </source>
</evidence>
<evidence type="ECO:0000313" key="15">
    <source>
        <dbReference type="EMBL" id="NBG95276.1"/>
    </source>
</evidence>
<keyword evidence="7 10" id="KW-0472">Membrane</keyword>
<accession>A0A845QAL6</accession>
<dbReference type="InterPro" id="IPR011276">
    <property type="entry name" value="TonB_haem/Hb_rcpt"/>
</dbReference>
<dbReference type="GeneID" id="300655258"/>
<dbReference type="Pfam" id="PF00593">
    <property type="entry name" value="TonB_dep_Rec_b-barrel"/>
    <property type="match status" value="1"/>
</dbReference>
<reference evidence="15 16" key="1">
    <citation type="journal article" date="2016" name="Int. J. Syst. Evol. Microbiol.">
        <title>Pyruvatibacter mobilis gen. nov., sp. nov., a marine bacterium from the culture broth of Picochlorum sp. 122.</title>
        <authorList>
            <person name="Wang G."/>
            <person name="Tang M."/>
            <person name="Wu H."/>
            <person name="Dai S."/>
            <person name="Li T."/>
            <person name="Chen C."/>
            <person name="He H."/>
            <person name="Fan J."/>
            <person name="Xiang W."/>
            <person name="Li X."/>
        </authorList>
    </citation>
    <scope>NUCLEOTIDE SEQUENCE [LARGE SCALE GENOMIC DNA]</scope>
    <source>
        <strain evidence="15 16">GYP-11</strain>
    </source>
</reference>
<evidence type="ECO:0000256" key="2">
    <source>
        <dbReference type="ARBA" id="ARBA00009810"/>
    </source>
</evidence>
<evidence type="ECO:0000256" key="10">
    <source>
        <dbReference type="PROSITE-ProRule" id="PRU01360"/>
    </source>
</evidence>
<dbReference type="EMBL" id="WXYQ01000005">
    <property type="protein sequence ID" value="NBG95276.1"/>
    <property type="molecule type" value="Genomic_DNA"/>
</dbReference>
<evidence type="ECO:0000313" key="16">
    <source>
        <dbReference type="Proteomes" id="UP000470384"/>
    </source>
</evidence>
<dbReference type="OrthoDB" id="9760333at2"/>
<evidence type="ECO:0000256" key="7">
    <source>
        <dbReference type="ARBA" id="ARBA00023136"/>
    </source>
</evidence>
<evidence type="ECO:0000256" key="6">
    <source>
        <dbReference type="ARBA" id="ARBA00023077"/>
    </source>
</evidence>
<keyword evidence="3 10" id="KW-0813">Transport</keyword>
<evidence type="ECO:0000259" key="13">
    <source>
        <dbReference type="Pfam" id="PF00593"/>
    </source>
</evidence>
<evidence type="ECO:0000256" key="12">
    <source>
        <dbReference type="SAM" id="SignalP"/>
    </source>
</evidence>
<keyword evidence="9 10" id="KW-0998">Cell outer membrane</keyword>
<dbReference type="CDD" id="cd01347">
    <property type="entry name" value="ligand_gated_channel"/>
    <property type="match status" value="1"/>
</dbReference>
<evidence type="ECO:0000256" key="8">
    <source>
        <dbReference type="ARBA" id="ARBA00023170"/>
    </source>
</evidence>
<protein>
    <submittedName>
        <fullName evidence="15">TonB-dependent receptor</fullName>
    </submittedName>
</protein>
<evidence type="ECO:0000256" key="4">
    <source>
        <dbReference type="ARBA" id="ARBA00022452"/>
    </source>
</evidence>
<comment type="subcellular location">
    <subcellularLocation>
        <location evidence="1 10">Cell outer membrane</location>
        <topology evidence="1 10">Multi-pass membrane protein</topology>
    </subcellularLocation>
</comment>
<dbReference type="GO" id="GO:0015232">
    <property type="term" value="F:heme transmembrane transporter activity"/>
    <property type="evidence" value="ECO:0007669"/>
    <property type="project" value="InterPro"/>
</dbReference>
<proteinExistence type="inferred from homology"/>
<dbReference type="InterPro" id="IPR037066">
    <property type="entry name" value="Plug_dom_sf"/>
</dbReference>
<dbReference type="InterPro" id="IPR000531">
    <property type="entry name" value="Beta-barrel_TonB"/>
</dbReference>
<dbReference type="PANTHER" id="PTHR30069:SF41">
    <property type="entry name" value="HEME_HEMOPEXIN UTILIZATION PROTEIN C"/>
    <property type="match status" value="1"/>
</dbReference>
<feature type="domain" description="TonB-dependent receptor plug" evidence="14">
    <location>
        <begin position="66"/>
        <end position="169"/>
    </location>
</feature>
<keyword evidence="6 11" id="KW-0798">TonB box</keyword>
<dbReference type="PROSITE" id="PS52016">
    <property type="entry name" value="TONB_DEPENDENT_REC_3"/>
    <property type="match status" value="1"/>
</dbReference>
<dbReference type="InterPro" id="IPR036942">
    <property type="entry name" value="Beta-barrel_TonB_sf"/>
</dbReference>
<organism evidence="15 16">
    <name type="scientific">Pyruvatibacter mobilis</name>
    <dbReference type="NCBI Taxonomy" id="1712261"/>
    <lineage>
        <taxon>Bacteria</taxon>
        <taxon>Pseudomonadati</taxon>
        <taxon>Pseudomonadota</taxon>
        <taxon>Alphaproteobacteria</taxon>
        <taxon>Hyphomicrobiales</taxon>
        <taxon>Parvibaculaceae</taxon>
        <taxon>Pyruvatibacter</taxon>
    </lineage>
</organism>
<keyword evidence="5 10" id="KW-0812">Transmembrane</keyword>
<dbReference type="GO" id="GO:0015344">
    <property type="term" value="F:siderophore uptake transmembrane transporter activity"/>
    <property type="evidence" value="ECO:0007669"/>
    <property type="project" value="TreeGrafter"/>
</dbReference>
<dbReference type="Pfam" id="PF07715">
    <property type="entry name" value="Plug"/>
    <property type="match status" value="1"/>
</dbReference>
<evidence type="ECO:0000256" key="3">
    <source>
        <dbReference type="ARBA" id="ARBA00022448"/>
    </source>
</evidence>
<gene>
    <name evidence="15" type="ORF">GTQ45_05985</name>
</gene>
<evidence type="ECO:0000256" key="11">
    <source>
        <dbReference type="RuleBase" id="RU003357"/>
    </source>
</evidence>
<dbReference type="InterPro" id="IPR039426">
    <property type="entry name" value="TonB-dep_rcpt-like"/>
</dbReference>
<feature type="signal peptide" evidence="12">
    <location>
        <begin position="1"/>
        <end position="41"/>
    </location>
</feature>
<keyword evidence="8 15" id="KW-0675">Receptor</keyword>
<keyword evidence="12" id="KW-0732">Signal</keyword>
<keyword evidence="4 10" id="KW-1134">Transmembrane beta strand</keyword>
<dbReference type="Gene3D" id="2.170.130.10">
    <property type="entry name" value="TonB-dependent receptor, plug domain"/>
    <property type="match status" value="1"/>
</dbReference>
<dbReference type="NCBIfam" id="TIGR01785">
    <property type="entry name" value="TonB-hemin"/>
    <property type="match status" value="1"/>
</dbReference>
<dbReference type="SUPFAM" id="SSF56935">
    <property type="entry name" value="Porins"/>
    <property type="match status" value="1"/>
</dbReference>